<reference evidence="2" key="1">
    <citation type="submission" date="2022-12" db="EMBL/GenBank/DDBJ databases">
        <authorList>
            <person name="Mo P."/>
        </authorList>
    </citation>
    <scope>NUCLEOTIDE SEQUENCE [LARGE SCALE GENOMIC DNA]</scope>
    <source>
        <strain evidence="2">HUAS 3-15</strain>
    </source>
</reference>
<dbReference type="Proteomes" id="UP001212821">
    <property type="component" value="Chromosome"/>
</dbReference>
<protein>
    <recommendedName>
        <fullName evidence="3">Luciferase-like domain-containing protein</fullName>
    </recommendedName>
</protein>
<accession>A0ABY7QD21</accession>
<keyword evidence="2" id="KW-1185">Reference proteome</keyword>
<dbReference type="RefSeq" id="WP_270149046.1">
    <property type="nucleotide sequence ID" value="NZ_CP115450.1"/>
</dbReference>
<evidence type="ECO:0008006" key="3">
    <source>
        <dbReference type="Google" id="ProtNLM"/>
    </source>
</evidence>
<proteinExistence type="predicted"/>
<sequence>MERLSGLAMTVRRFIPGEDHTEQLNHVTQAMRDLREEERRGLFDYPGGDDEYSEALEVVVDERRRLAITALGRGTPLAGNAGLVTSSLAMCDLIAASGVAFRAVACPSFMHDLLNQVRAIKEQGRFFMNRCPPRHCATDRSAPASLVGAERSVAGSLVGSDEHVRGELVRDEHVRYCGRHELPEPRTAQSP</sequence>
<dbReference type="EMBL" id="CP115450">
    <property type="protein sequence ID" value="WBP90334.1"/>
    <property type="molecule type" value="Genomic_DNA"/>
</dbReference>
<name>A0ABY7QD21_9ACTN</name>
<evidence type="ECO:0000313" key="2">
    <source>
        <dbReference type="Proteomes" id="UP001212821"/>
    </source>
</evidence>
<organism evidence="1 2">
    <name type="scientific">Kitasatospora cathayae</name>
    <dbReference type="NCBI Taxonomy" id="3004092"/>
    <lineage>
        <taxon>Bacteria</taxon>
        <taxon>Bacillati</taxon>
        <taxon>Actinomycetota</taxon>
        <taxon>Actinomycetes</taxon>
        <taxon>Kitasatosporales</taxon>
        <taxon>Streptomycetaceae</taxon>
        <taxon>Kitasatospora</taxon>
    </lineage>
</organism>
<gene>
    <name evidence="1" type="ORF">O1G21_33725</name>
</gene>
<evidence type="ECO:0000313" key="1">
    <source>
        <dbReference type="EMBL" id="WBP90334.1"/>
    </source>
</evidence>